<organism evidence="2 3">
    <name type="scientific">Methanobrevibacter cuticularis</name>
    <dbReference type="NCBI Taxonomy" id="47311"/>
    <lineage>
        <taxon>Archaea</taxon>
        <taxon>Methanobacteriati</taxon>
        <taxon>Methanobacteriota</taxon>
        <taxon>Methanomada group</taxon>
        <taxon>Methanobacteria</taxon>
        <taxon>Methanobacteriales</taxon>
        <taxon>Methanobacteriaceae</taxon>
        <taxon>Methanobrevibacter</taxon>
    </lineage>
</organism>
<dbReference type="AlphaFoldDB" id="A0A166FJ29"/>
<dbReference type="Gene3D" id="1.10.30.50">
    <property type="match status" value="1"/>
</dbReference>
<accession>A0A166FJ29</accession>
<dbReference type="InterPro" id="IPR029471">
    <property type="entry name" value="HNH_5"/>
</dbReference>
<proteinExistence type="predicted"/>
<dbReference type="InterPro" id="IPR003615">
    <property type="entry name" value="HNH_nuc"/>
</dbReference>
<reference evidence="2 3" key="1">
    <citation type="submission" date="2016-04" db="EMBL/GenBank/DDBJ databases">
        <title>Genome sequence of Methanobrevibacter cuticularis DSM 11139.</title>
        <authorList>
            <person name="Poehlein A."/>
            <person name="Seedorf H."/>
            <person name="Daniel R."/>
        </authorList>
    </citation>
    <scope>NUCLEOTIDE SEQUENCE [LARGE SCALE GENOMIC DNA]</scope>
    <source>
        <strain evidence="2 3">DSM 11139</strain>
    </source>
</reference>
<dbReference type="RefSeq" id="WP_067257163.1">
    <property type="nucleotide sequence ID" value="NZ_LWMW01000011.1"/>
</dbReference>
<sequence length="329" mass="38610">MKKCILCETDKEDNEFNKEHVIPKQLGGTLTIENLCKDCNSKLGNELDQDIARNILYKTYKLGEKIKSNRRNFINPFPIFTSEEDENRQIEMGHDEEGNLKITHNPQAKSTMELKGDKISGEIIKAEFSIDATIPEDERLNKIKELCEQEGCKLTPEDEEKIKSRQLKTRSVNSKESFYMSEEVDLWPIIQLYVRIAYEIAFYKLGDSYFDDPMKNKLKNYLESDDHDIENLDERHGIIVNYFPEENEVAEPIKHLADYKKHNDADRLLHFILIFPMMIDGVKQINVLINLFNKRTFRVLISEDFDNYDIKSFNAILMFKNRSHIEVNI</sequence>
<dbReference type="OrthoDB" id="380043at2157"/>
<dbReference type="CDD" id="cd00085">
    <property type="entry name" value="HNHc"/>
    <property type="match status" value="1"/>
</dbReference>
<feature type="domain" description="HNH endonuclease 5" evidence="1">
    <location>
        <begin position="4"/>
        <end position="55"/>
    </location>
</feature>
<evidence type="ECO:0000259" key="1">
    <source>
        <dbReference type="Pfam" id="PF14279"/>
    </source>
</evidence>
<dbReference type="PATRIC" id="fig|47311.3.peg.30"/>
<dbReference type="EMBL" id="LWMW01000011">
    <property type="protein sequence ID" value="KZX17728.1"/>
    <property type="molecule type" value="Genomic_DNA"/>
</dbReference>
<dbReference type="Pfam" id="PF14279">
    <property type="entry name" value="HNH_5"/>
    <property type="match status" value="1"/>
</dbReference>
<dbReference type="Proteomes" id="UP000077275">
    <property type="component" value="Unassembled WGS sequence"/>
</dbReference>
<gene>
    <name evidence="2" type="ORF">MBCUT_00220</name>
</gene>
<comment type="caution">
    <text evidence="2">The sequence shown here is derived from an EMBL/GenBank/DDBJ whole genome shotgun (WGS) entry which is preliminary data.</text>
</comment>
<keyword evidence="3" id="KW-1185">Reference proteome</keyword>
<name>A0A166FJ29_9EURY</name>
<evidence type="ECO:0000313" key="2">
    <source>
        <dbReference type="EMBL" id="KZX17728.1"/>
    </source>
</evidence>
<evidence type="ECO:0000313" key="3">
    <source>
        <dbReference type="Proteomes" id="UP000077275"/>
    </source>
</evidence>
<protein>
    <recommendedName>
        <fullName evidence="1">HNH endonuclease 5 domain-containing protein</fullName>
    </recommendedName>
</protein>